<evidence type="ECO:0000313" key="1">
    <source>
        <dbReference type="EMBL" id="PJZ65427.1"/>
    </source>
</evidence>
<accession>A0A2M9ZAR8</accession>
<comment type="caution">
    <text evidence="1">The sequence shown here is derived from an EMBL/GenBank/DDBJ whole genome shotgun (WGS) entry which is preliminary data.</text>
</comment>
<gene>
    <name evidence="1" type="ORF">CH371_13630</name>
</gene>
<organism evidence="1 2">
    <name type="scientific">Leptospira wolffii</name>
    <dbReference type="NCBI Taxonomy" id="409998"/>
    <lineage>
        <taxon>Bacteria</taxon>
        <taxon>Pseudomonadati</taxon>
        <taxon>Spirochaetota</taxon>
        <taxon>Spirochaetia</taxon>
        <taxon>Leptospirales</taxon>
        <taxon>Leptospiraceae</taxon>
        <taxon>Leptospira</taxon>
    </lineage>
</organism>
<dbReference type="AlphaFoldDB" id="A0A2M9ZAR8"/>
<dbReference type="EMBL" id="NPDT01000005">
    <property type="protein sequence ID" value="PJZ65427.1"/>
    <property type="molecule type" value="Genomic_DNA"/>
</dbReference>
<proteinExistence type="predicted"/>
<dbReference type="RefSeq" id="WP_125250342.1">
    <property type="nucleotide sequence ID" value="NZ_NPDT01000005.1"/>
</dbReference>
<dbReference type="Proteomes" id="UP000231912">
    <property type="component" value="Unassembled WGS sequence"/>
</dbReference>
<name>A0A2M9ZAR8_9LEPT</name>
<sequence>MSLKDLIHMFNRITGHAMGKDFGPHGVANVSIGKVTFVSHNRWRRFENPGLGDLLERSFFISHDRWRKLENRELGRIVGSEKVRNWAKDNISTAKFAGVLGEVLLCDSMMGTLHTGLCEFALKLSKSREDCVNVREGAQKIKEHTIDARFWWFLGKYLDPPKATPPGGPGEPPPVFDPPAFGQAALFYVFVFEAQVMLFSTMRCPGDTGPLL</sequence>
<protein>
    <submittedName>
        <fullName evidence="1">Uncharacterized protein</fullName>
    </submittedName>
</protein>
<reference evidence="1 2" key="1">
    <citation type="submission" date="2017-07" db="EMBL/GenBank/DDBJ databases">
        <title>Leptospira spp. isolated from tropical soils.</title>
        <authorList>
            <person name="Thibeaux R."/>
            <person name="Iraola G."/>
            <person name="Ferres I."/>
            <person name="Bierque E."/>
            <person name="Girault D."/>
            <person name="Soupe-Gilbert M.-E."/>
            <person name="Picardeau M."/>
            <person name="Goarant C."/>
        </authorList>
    </citation>
    <scope>NUCLEOTIDE SEQUENCE [LARGE SCALE GENOMIC DNA]</scope>
    <source>
        <strain evidence="1 2">FH2-C-A2</strain>
    </source>
</reference>
<evidence type="ECO:0000313" key="2">
    <source>
        <dbReference type="Proteomes" id="UP000231912"/>
    </source>
</evidence>